<dbReference type="GO" id="GO:0016787">
    <property type="term" value="F:hydrolase activity"/>
    <property type="evidence" value="ECO:0007669"/>
    <property type="project" value="UniProtKB-UniRule"/>
</dbReference>
<dbReference type="SUPFAM" id="SSF56281">
    <property type="entry name" value="Metallo-hydrolase/oxidoreductase"/>
    <property type="match status" value="1"/>
</dbReference>
<evidence type="ECO:0000256" key="2">
    <source>
        <dbReference type="HAMAP-Rule" id="MF_00457"/>
    </source>
</evidence>
<dbReference type="PANTHER" id="PTHR43546:SF3">
    <property type="entry name" value="UPF0173 METAL-DEPENDENT HYDROLASE MJ1163"/>
    <property type="match status" value="1"/>
</dbReference>
<organism evidence="4 5">
    <name type="scientific">Taibaiella soli</name>
    <dbReference type="NCBI Taxonomy" id="1649169"/>
    <lineage>
        <taxon>Bacteria</taxon>
        <taxon>Pseudomonadati</taxon>
        <taxon>Bacteroidota</taxon>
        <taxon>Chitinophagia</taxon>
        <taxon>Chitinophagales</taxon>
        <taxon>Chitinophagaceae</taxon>
        <taxon>Taibaiella</taxon>
    </lineage>
</organism>
<evidence type="ECO:0000256" key="1">
    <source>
        <dbReference type="ARBA" id="ARBA00022801"/>
    </source>
</evidence>
<evidence type="ECO:0000259" key="3">
    <source>
        <dbReference type="SMART" id="SM00849"/>
    </source>
</evidence>
<comment type="caution">
    <text evidence="4">The sequence shown here is derived from an EMBL/GenBank/DDBJ whole genome shotgun (WGS) entry which is preliminary data.</text>
</comment>
<dbReference type="Gene3D" id="3.60.15.10">
    <property type="entry name" value="Ribonuclease Z/Hydroxyacylglutathione hydrolase-like"/>
    <property type="match status" value="1"/>
</dbReference>
<dbReference type="RefSeq" id="WP_110999142.1">
    <property type="nucleotide sequence ID" value="NZ_QKTW01000017.1"/>
</dbReference>
<comment type="similarity">
    <text evidence="2">Belongs to the UPF0173 family.</text>
</comment>
<keyword evidence="5" id="KW-1185">Reference proteome</keyword>
<dbReference type="Pfam" id="PF12706">
    <property type="entry name" value="Lactamase_B_2"/>
    <property type="match status" value="1"/>
</dbReference>
<name>A0A2W2AB76_9BACT</name>
<keyword evidence="1 2" id="KW-0378">Hydrolase</keyword>
<feature type="domain" description="Metallo-beta-lactamase" evidence="3">
    <location>
        <begin position="7"/>
        <end position="189"/>
    </location>
</feature>
<dbReference type="InterPro" id="IPR022877">
    <property type="entry name" value="UPF0173"/>
</dbReference>
<dbReference type="PANTHER" id="PTHR43546">
    <property type="entry name" value="UPF0173 METAL-DEPENDENT HYDROLASE MJ1163-RELATED"/>
    <property type="match status" value="1"/>
</dbReference>
<proteinExistence type="inferred from homology"/>
<protein>
    <recommendedName>
        <fullName evidence="2">UPF0173 metal-dependent hydrolase DN068_11850</fullName>
    </recommendedName>
</protein>
<dbReference type="SMART" id="SM00849">
    <property type="entry name" value="Lactamase_B"/>
    <property type="match status" value="1"/>
</dbReference>
<dbReference type="OrthoDB" id="9789133at2"/>
<gene>
    <name evidence="4" type="ORF">DN068_11850</name>
</gene>
<dbReference type="HAMAP" id="MF_00457">
    <property type="entry name" value="UPF0173"/>
    <property type="match status" value="1"/>
</dbReference>
<evidence type="ECO:0000313" key="4">
    <source>
        <dbReference type="EMBL" id="PZF72551.1"/>
    </source>
</evidence>
<reference evidence="4 5" key="1">
    <citation type="submission" date="2018-06" db="EMBL/GenBank/DDBJ databases">
        <title>Mucibacter soli gen. nov., sp. nov., a new member of the family Chitinophagaceae producing mucin.</title>
        <authorList>
            <person name="Kim M.-K."/>
            <person name="Park S."/>
            <person name="Kim T.-S."/>
            <person name="Joung Y."/>
            <person name="Han J.-H."/>
            <person name="Kim S.B."/>
        </authorList>
    </citation>
    <scope>NUCLEOTIDE SEQUENCE [LARGE SCALE GENOMIC DNA]</scope>
    <source>
        <strain evidence="4 5">R1-15</strain>
    </source>
</reference>
<dbReference type="NCBIfam" id="NF001911">
    <property type="entry name" value="PRK00685.1"/>
    <property type="match status" value="1"/>
</dbReference>
<sequence length="225" mass="24112">MKFTYYGHACFMVETAGKKLLFDPFITGNALAKDIDVKKIEADYILVSHGHGDHVGDMAAIAQNTGATVIAAAEVAGWAHQNGCEKVHGINFGSMQFDFGKLRFVPASHSSSMPDGSYGGNPGGFVISNDEGAFYYAGDTGVITDMQLIPRFVKLSFAVLPIGGNYTMDAEEAILAADFIQCDKIVGVHFDTFEVIRIDHEAVAKQFAAAGKTLILPEIGKEIAL</sequence>
<dbReference type="Proteomes" id="UP000248745">
    <property type="component" value="Unassembled WGS sequence"/>
</dbReference>
<accession>A0A2W2AB76</accession>
<dbReference type="InterPro" id="IPR050114">
    <property type="entry name" value="UPF0173_UPF0282_UlaG_hydrolase"/>
</dbReference>
<evidence type="ECO:0000313" key="5">
    <source>
        <dbReference type="Proteomes" id="UP000248745"/>
    </source>
</evidence>
<dbReference type="EMBL" id="QKTW01000017">
    <property type="protein sequence ID" value="PZF72551.1"/>
    <property type="molecule type" value="Genomic_DNA"/>
</dbReference>
<dbReference type="InterPro" id="IPR036866">
    <property type="entry name" value="RibonucZ/Hydroxyglut_hydro"/>
</dbReference>
<dbReference type="InterPro" id="IPR001279">
    <property type="entry name" value="Metallo-B-lactamas"/>
</dbReference>
<dbReference type="AlphaFoldDB" id="A0A2W2AB76"/>